<proteinExistence type="predicted"/>
<evidence type="ECO:0000256" key="1">
    <source>
        <dbReference type="SAM" id="MobiDB-lite"/>
    </source>
</evidence>
<dbReference type="InterPro" id="IPR036390">
    <property type="entry name" value="WH_DNA-bd_sf"/>
</dbReference>
<protein>
    <submittedName>
        <fullName evidence="2">Uncharacterized protein</fullName>
    </submittedName>
</protein>
<comment type="caution">
    <text evidence="2">The sequence shown here is derived from an EMBL/GenBank/DDBJ whole genome shotgun (WGS) entry which is preliminary data.</text>
</comment>
<gene>
    <name evidence="2" type="ORF">ACFFV7_20830</name>
</gene>
<organism evidence="2 3">
    <name type="scientific">Nonomuraea spiralis</name>
    <dbReference type="NCBI Taxonomy" id="46182"/>
    <lineage>
        <taxon>Bacteria</taxon>
        <taxon>Bacillati</taxon>
        <taxon>Actinomycetota</taxon>
        <taxon>Actinomycetes</taxon>
        <taxon>Streptosporangiales</taxon>
        <taxon>Streptosporangiaceae</taxon>
        <taxon>Nonomuraea</taxon>
    </lineage>
</organism>
<dbReference type="SUPFAM" id="SSF46785">
    <property type="entry name" value="Winged helix' DNA-binding domain"/>
    <property type="match status" value="1"/>
</dbReference>
<reference evidence="2 3" key="1">
    <citation type="submission" date="2024-09" db="EMBL/GenBank/DDBJ databases">
        <authorList>
            <person name="Sun Q."/>
            <person name="Mori K."/>
        </authorList>
    </citation>
    <scope>NUCLEOTIDE SEQUENCE [LARGE SCALE GENOMIC DNA]</scope>
    <source>
        <strain evidence="2 3">CCM 3426</strain>
    </source>
</reference>
<evidence type="ECO:0000313" key="2">
    <source>
        <dbReference type="EMBL" id="MFB9203647.1"/>
    </source>
</evidence>
<evidence type="ECO:0000313" key="3">
    <source>
        <dbReference type="Proteomes" id="UP001589647"/>
    </source>
</evidence>
<feature type="region of interest" description="Disordered" evidence="1">
    <location>
        <begin position="1"/>
        <end position="25"/>
    </location>
</feature>
<dbReference type="RefSeq" id="WP_189649283.1">
    <property type="nucleotide sequence ID" value="NZ_BMRC01000009.1"/>
</dbReference>
<dbReference type="Proteomes" id="UP001589647">
    <property type="component" value="Unassembled WGS sequence"/>
</dbReference>
<sequence length="107" mass="11422">MSNERELPGVNSMPPPPRRGDGADYSVATGEDKAATAFRRALSSPRSREAVRALVDADGQLPIADLQSRAGMPFLQFTAMLAELAEDGLVTVTGPPGDEIVHLYREA</sequence>
<accession>A0ABV5IH19</accession>
<name>A0ABV5IH19_9ACTN</name>
<dbReference type="EMBL" id="JBHMEI010000015">
    <property type="protein sequence ID" value="MFB9203647.1"/>
    <property type="molecule type" value="Genomic_DNA"/>
</dbReference>
<keyword evidence="3" id="KW-1185">Reference proteome</keyword>